<proteinExistence type="predicted"/>
<gene>
    <name evidence="2" type="ORF">HETIRDRAFT_457136</name>
</gene>
<accession>W4KPL2</accession>
<organism evidence="2 3">
    <name type="scientific">Heterobasidion irregulare (strain TC 32-1)</name>
    <dbReference type="NCBI Taxonomy" id="747525"/>
    <lineage>
        <taxon>Eukaryota</taxon>
        <taxon>Fungi</taxon>
        <taxon>Dikarya</taxon>
        <taxon>Basidiomycota</taxon>
        <taxon>Agaricomycotina</taxon>
        <taxon>Agaricomycetes</taxon>
        <taxon>Russulales</taxon>
        <taxon>Bondarzewiaceae</taxon>
        <taxon>Heterobasidion</taxon>
        <taxon>Heterobasidion annosum species complex</taxon>
    </lineage>
</organism>
<reference evidence="2 3" key="1">
    <citation type="journal article" date="2012" name="New Phytol.">
        <title>Insight into trade-off between wood decay and parasitism from the genome of a fungal forest pathogen.</title>
        <authorList>
            <person name="Olson A."/>
            <person name="Aerts A."/>
            <person name="Asiegbu F."/>
            <person name="Belbahri L."/>
            <person name="Bouzid O."/>
            <person name="Broberg A."/>
            <person name="Canback B."/>
            <person name="Coutinho P.M."/>
            <person name="Cullen D."/>
            <person name="Dalman K."/>
            <person name="Deflorio G."/>
            <person name="van Diepen L.T."/>
            <person name="Dunand C."/>
            <person name="Duplessis S."/>
            <person name="Durling M."/>
            <person name="Gonthier P."/>
            <person name="Grimwood J."/>
            <person name="Fossdal C.G."/>
            <person name="Hansson D."/>
            <person name="Henrissat B."/>
            <person name="Hietala A."/>
            <person name="Himmelstrand K."/>
            <person name="Hoffmeister D."/>
            <person name="Hogberg N."/>
            <person name="James T.Y."/>
            <person name="Karlsson M."/>
            <person name="Kohler A."/>
            <person name="Kues U."/>
            <person name="Lee Y.H."/>
            <person name="Lin Y.C."/>
            <person name="Lind M."/>
            <person name="Lindquist E."/>
            <person name="Lombard V."/>
            <person name="Lucas S."/>
            <person name="Lunden K."/>
            <person name="Morin E."/>
            <person name="Murat C."/>
            <person name="Park J."/>
            <person name="Raffaello T."/>
            <person name="Rouze P."/>
            <person name="Salamov A."/>
            <person name="Schmutz J."/>
            <person name="Solheim H."/>
            <person name="Stahlberg J."/>
            <person name="Velez H."/>
            <person name="de Vries R.P."/>
            <person name="Wiebenga A."/>
            <person name="Woodward S."/>
            <person name="Yakovlev I."/>
            <person name="Garbelotto M."/>
            <person name="Martin F."/>
            <person name="Grigoriev I.V."/>
            <person name="Stenlid J."/>
        </authorList>
    </citation>
    <scope>NUCLEOTIDE SEQUENCE [LARGE SCALE GENOMIC DNA]</scope>
    <source>
        <strain evidence="2 3">TC 32-1</strain>
    </source>
</reference>
<protein>
    <submittedName>
        <fullName evidence="2">Uncharacterized protein</fullName>
    </submittedName>
</protein>
<dbReference type="AlphaFoldDB" id="W4KPL2"/>
<dbReference type="InParanoid" id="W4KPL2"/>
<dbReference type="RefSeq" id="XP_009541523.1">
    <property type="nucleotide sequence ID" value="XM_009543228.1"/>
</dbReference>
<keyword evidence="3" id="KW-1185">Reference proteome</keyword>
<evidence type="ECO:0000313" key="3">
    <source>
        <dbReference type="Proteomes" id="UP000030671"/>
    </source>
</evidence>
<feature type="compositionally biased region" description="Basic and acidic residues" evidence="1">
    <location>
        <begin position="1"/>
        <end position="13"/>
    </location>
</feature>
<dbReference type="HOGENOM" id="CLU_2229484_0_0_1"/>
<feature type="non-terminal residue" evidence="2">
    <location>
        <position position="1"/>
    </location>
</feature>
<evidence type="ECO:0000256" key="1">
    <source>
        <dbReference type="SAM" id="MobiDB-lite"/>
    </source>
</evidence>
<dbReference type="Proteomes" id="UP000030671">
    <property type="component" value="Unassembled WGS sequence"/>
</dbReference>
<sequence>NPPEPQREADEKPGSVAARRGARGVPVDYRPAPVSTRCVPWTSTPSLPFAPSSFLARSPRAHGRLHVGEIQCLFLEGGGSGNPRPKWPGSLTARRAITTVPSASFA</sequence>
<feature type="region of interest" description="Disordered" evidence="1">
    <location>
        <begin position="1"/>
        <end position="28"/>
    </location>
</feature>
<dbReference type="EMBL" id="KI925454">
    <property type="protein sequence ID" value="ETW87649.1"/>
    <property type="molecule type" value="Genomic_DNA"/>
</dbReference>
<name>W4KPL2_HETIT</name>
<evidence type="ECO:0000313" key="2">
    <source>
        <dbReference type="EMBL" id="ETW87649.1"/>
    </source>
</evidence>
<dbReference type="GeneID" id="20676795"/>
<dbReference type="KEGG" id="hir:HETIRDRAFT_457136"/>